<dbReference type="RefSeq" id="XP_014563233.1">
    <property type="nucleotide sequence ID" value="XM_014707747.1"/>
</dbReference>
<dbReference type="InterPro" id="IPR052060">
    <property type="entry name" value="Bromo_WD_repeat"/>
</dbReference>
<evidence type="ECO:0000256" key="3">
    <source>
        <dbReference type="SAM" id="MobiDB-lite"/>
    </source>
</evidence>
<evidence type="ECO:0000313" key="5">
    <source>
        <dbReference type="Proteomes" id="UP000031056"/>
    </source>
</evidence>
<name>A0A0B2UDQ8_9MICR</name>
<gene>
    <name evidence="4" type="ORF">M896_091190</name>
</gene>
<sequence>MPSTNIFTALCRYAGFGGEERSDVRTEEIEMAVSEILKRARITDLEEYIRSYKYMRSGMNAWQEKLIFRSRRCLLSESVFRCNVRLLGHFGQVERVCFDQGNRFFMSGGADGMVKLWDAFTGFLVHSFIGHQSLVNDICVSMDGRLLVSCDSLGLLNVWSLDGFKLLFELRHECEIIFAEFFDLGSTRMCINGNEECKRSVYGLVVVLAKGSVKIYKIDETGVVDEHENMCLVGEIIKGICFTEGGRFLLCSGWWPFLVVFDMQFPEGCVILETNGMPVNTICGAKNGLKIAAACESQVFQWTFFSEGMPGMGNFKRRAKDLSLAGHWKKCAVRVEMNEGESIERMCYLKDNFLVCVCTDMKIRIFAGTELRCVIEAREMGVPYPHPLENTFVISGAHLRMYDMDKVVYEEPLNFMVNDAQFSSDGECFVMSDERGIVRVLTARHVEEPPQMQFFRSDLDHINSTGWSGHIECNNEATYGLNGEVNARWTKIEYSISMRTNCCVAIEDLGAKHFLKDRVELEAFRRKYMNVPMPGDIQMVSSQVLSSAESSEDESEYIEDTSSTDSEDEILQSSDEVVNAVTENRIPLRRFMIESESSSDEGAMLVRRAGMPEQVVGLQGRLRRFNRPVMYSTHIQAEDQGIRILRRNQRNEAVSRRRSSRVNDRNRTDTGNREMENTRLMSVQGVSGLTQYVQSWFSSLSLIPQSGDIVYVDCDGLRRFEEFESRKIFRHSGVQTGYYTVREVNIVRNEPPFVKVELEKEGRVCVIKYYRYPGWQPIMLLREQVEIKEMDELRYIQDGMVCNGRVVGFRDGMVILDCGGGSVMVDRSDVLVYKEVISGEKQKEILEILKQRRMYRNLYVTLRRESNTIYYENVGSTVNLGSVEERIRNGVYRTLAGLKFDLDLVIGNSVYLGEAVHGYCKIVVDEIMHVMHG</sequence>
<keyword evidence="5" id="KW-1185">Reference proteome</keyword>
<comment type="caution">
    <text evidence="4">The sequence shown here is derived from an EMBL/GenBank/DDBJ whole genome shotgun (WGS) entry which is preliminary data.</text>
</comment>
<dbReference type="HOGENOM" id="CLU_314968_0_0_1"/>
<dbReference type="GeneID" id="26262332"/>
<dbReference type="SUPFAM" id="SSF47370">
    <property type="entry name" value="Bromodomain"/>
    <property type="match status" value="1"/>
</dbReference>
<dbReference type="AlphaFoldDB" id="A0A0B2UDQ8"/>
<dbReference type="SMART" id="SM00320">
    <property type="entry name" value="WD40"/>
    <property type="match status" value="3"/>
</dbReference>
<dbReference type="GO" id="GO:0006325">
    <property type="term" value="P:chromatin organization"/>
    <property type="evidence" value="ECO:0007669"/>
    <property type="project" value="UniProtKB-ARBA"/>
</dbReference>
<dbReference type="PROSITE" id="PS50294">
    <property type="entry name" value="WD_REPEATS_REGION"/>
    <property type="match status" value="1"/>
</dbReference>
<dbReference type="Pfam" id="PF00400">
    <property type="entry name" value="WD40"/>
    <property type="match status" value="2"/>
</dbReference>
<dbReference type="SUPFAM" id="SSF50978">
    <property type="entry name" value="WD40 repeat-like"/>
    <property type="match status" value="1"/>
</dbReference>
<feature type="compositionally biased region" description="Acidic residues" evidence="3">
    <location>
        <begin position="550"/>
        <end position="559"/>
    </location>
</feature>
<proteinExistence type="predicted"/>
<protein>
    <submittedName>
        <fullName evidence="4">Uncharacterized protein</fullName>
    </submittedName>
</protein>
<feature type="region of interest" description="Disordered" evidence="3">
    <location>
        <begin position="649"/>
        <end position="676"/>
    </location>
</feature>
<dbReference type="EMBL" id="JOKQ01000009">
    <property type="protein sequence ID" value="KHN69191.1"/>
    <property type="molecule type" value="Genomic_DNA"/>
</dbReference>
<evidence type="ECO:0000256" key="2">
    <source>
        <dbReference type="PROSITE-ProRule" id="PRU00221"/>
    </source>
</evidence>
<dbReference type="InterPro" id="IPR036322">
    <property type="entry name" value="WD40_repeat_dom_sf"/>
</dbReference>
<dbReference type="InParanoid" id="A0A0B2UDQ8"/>
<feature type="region of interest" description="Disordered" evidence="3">
    <location>
        <begin position="543"/>
        <end position="570"/>
    </location>
</feature>
<dbReference type="PANTHER" id="PTHR16266:SF17">
    <property type="entry name" value="BRWD3"/>
    <property type="match status" value="1"/>
</dbReference>
<dbReference type="VEuPathDB" id="MicrosporidiaDB:M896_091190"/>
<accession>A0A0B2UDQ8</accession>
<organism evidence="4 5">
    <name type="scientific">Ordospora colligata OC4</name>
    <dbReference type="NCBI Taxonomy" id="1354746"/>
    <lineage>
        <taxon>Eukaryota</taxon>
        <taxon>Fungi</taxon>
        <taxon>Fungi incertae sedis</taxon>
        <taxon>Microsporidia</taxon>
        <taxon>Ordosporidae</taxon>
        <taxon>Ordospora</taxon>
    </lineage>
</organism>
<dbReference type="Gene3D" id="2.130.10.10">
    <property type="entry name" value="YVTN repeat-like/Quinoprotein amine dehydrogenase"/>
    <property type="match status" value="2"/>
</dbReference>
<keyword evidence="1" id="KW-0103">Bromodomain</keyword>
<dbReference type="GO" id="GO:0006357">
    <property type="term" value="P:regulation of transcription by RNA polymerase II"/>
    <property type="evidence" value="ECO:0007669"/>
    <property type="project" value="TreeGrafter"/>
</dbReference>
<dbReference type="PROSITE" id="PS50082">
    <property type="entry name" value="WD_REPEATS_2"/>
    <property type="match status" value="2"/>
</dbReference>
<evidence type="ECO:0000313" key="4">
    <source>
        <dbReference type="EMBL" id="KHN69191.1"/>
    </source>
</evidence>
<evidence type="ECO:0000256" key="1">
    <source>
        <dbReference type="ARBA" id="ARBA00023117"/>
    </source>
</evidence>
<feature type="repeat" description="WD" evidence="2">
    <location>
        <begin position="86"/>
        <end position="127"/>
    </location>
</feature>
<dbReference type="InterPro" id="IPR036427">
    <property type="entry name" value="Bromodomain-like_sf"/>
</dbReference>
<dbReference type="STRING" id="1354746.A0A0B2UDQ8"/>
<feature type="repeat" description="WD" evidence="2">
    <location>
        <begin position="128"/>
        <end position="162"/>
    </location>
</feature>
<dbReference type="OrthoDB" id="538223at2759"/>
<dbReference type="InterPro" id="IPR015943">
    <property type="entry name" value="WD40/YVTN_repeat-like_dom_sf"/>
</dbReference>
<dbReference type="GO" id="GO:0005634">
    <property type="term" value="C:nucleus"/>
    <property type="evidence" value="ECO:0007669"/>
    <property type="project" value="TreeGrafter"/>
</dbReference>
<dbReference type="Proteomes" id="UP000031056">
    <property type="component" value="Unassembled WGS sequence"/>
</dbReference>
<dbReference type="GO" id="GO:0008360">
    <property type="term" value="P:regulation of cell shape"/>
    <property type="evidence" value="ECO:0007669"/>
    <property type="project" value="TreeGrafter"/>
</dbReference>
<reference evidence="4 5" key="1">
    <citation type="journal article" date="2014" name="MBio">
        <title>The Ordospora colligata genome; evolution of extreme reduction in microsporidia and host-to-parasite horizontal gene transfer.</title>
        <authorList>
            <person name="Pombert J.-F."/>
            <person name="Haag K.L."/>
            <person name="Beidas S."/>
            <person name="Ebert D."/>
            <person name="Keeling P.J."/>
        </authorList>
    </citation>
    <scope>NUCLEOTIDE SEQUENCE [LARGE SCALE GENOMIC DNA]</scope>
    <source>
        <strain evidence="4 5">OC4</strain>
    </source>
</reference>
<dbReference type="PANTHER" id="PTHR16266">
    <property type="entry name" value="WD REPEAT DOMAIN 9"/>
    <property type="match status" value="1"/>
</dbReference>
<dbReference type="InterPro" id="IPR001680">
    <property type="entry name" value="WD40_rpt"/>
</dbReference>
<dbReference type="GO" id="GO:0007010">
    <property type="term" value="P:cytoskeleton organization"/>
    <property type="evidence" value="ECO:0007669"/>
    <property type="project" value="TreeGrafter"/>
</dbReference>
<keyword evidence="2" id="KW-0853">WD repeat</keyword>